<dbReference type="EMBL" id="CP025197">
    <property type="protein sequence ID" value="AUG57034.1"/>
    <property type="molecule type" value="Genomic_DNA"/>
</dbReference>
<dbReference type="InterPro" id="IPR025373">
    <property type="entry name" value="DUF4363"/>
</dbReference>
<dbReference type="AlphaFoldDB" id="A0A2K9EAA7"/>
<evidence type="ECO:0000313" key="3">
    <source>
        <dbReference type="Proteomes" id="UP000233534"/>
    </source>
</evidence>
<dbReference type="Pfam" id="PF14276">
    <property type="entry name" value="DUF4363"/>
    <property type="match status" value="1"/>
</dbReference>
<reference evidence="2 4" key="2">
    <citation type="journal article" date="2018" name="Syst. Appl. Microbiol.">
        <title>Characterization and high-quality draft genome sequence of Herbivorax saccincola A7, an anaerobic, alkaliphilic, thermophilic, cellulolytic, and xylanolytic bacterium.</title>
        <authorList>
            <person name="Aikawa S."/>
            <person name="Baramee S."/>
            <person name="Sermsathanaswadi J."/>
            <person name="Thianheng P."/>
            <person name="Tachaapaikoon C."/>
            <person name="Shikata A."/>
            <person name="Waeonukul R."/>
            <person name="Pason P."/>
            <person name="Ratanakhanokchai K."/>
            <person name="Kosugi A."/>
        </authorList>
    </citation>
    <scope>NUCLEOTIDE SEQUENCE [LARGE SCALE GENOMIC DNA]</scope>
    <source>
        <strain evidence="2 4">A7</strain>
    </source>
</reference>
<evidence type="ECO:0000313" key="4">
    <source>
        <dbReference type="Proteomes" id="UP000239720"/>
    </source>
</evidence>
<evidence type="ECO:0000313" key="1">
    <source>
        <dbReference type="EMBL" id="AUG57034.1"/>
    </source>
</evidence>
<keyword evidence="3" id="KW-1185">Reference proteome</keyword>
<gene>
    <name evidence="2" type="ORF">B9R14_10070</name>
    <name evidence="1" type="ORF">HVS_05520</name>
</gene>
<proteinExistence type="predicted"/>
<dbReference type="OrthoDB" id="3034917at2"/>
<name>A0A2K9EAA7_9FIRM</name>
<dbReference type="Proteomes" id="UP000233534">
    <property type="component" value="Chromosome"/>
</dbReference>
<evidence type="ECO:0008006" key="5">
    <source>
        <dbReference type="Google" id="ProtNLM"/>
    </source>
</evidence>
<organism evidence="1 3">
    <name type="scientific">Acetivibrio saccincola</name>
    <dbReference type="NCBI Taxonomy" id="1677857"/>
    <lineage>
        <taxon>Bacteria</taxon>
        <taxon>Bacillati</taxon>
        <taxon>Bacillota</taxon>
        <taxon>Clostridia</taxon>
        <taxon>Eubacteriales</taxon>
        <taxon>Oscillospiraceae</taxon>
        <taxon>Acetivibrio</taxon>
    </lineage>
</organism>
<dbReference type="EMBL" id="NEMB01000003">
    <property type="protein sequence ID" value="PQQ67049.1"/>
    <property type="molecule type" value="Genomic_DNA"/>
</dbReference>
<evidence type="ECO:0000313" key="2">
    <source>
        <dbReference type="EMBL" id="PQQ67049.1"/>
    </source>
</evidence>
<dbReference type="KEGG" id="hsc:HVS_05520"/>
<accession>A0A2K9EAA7</accession>
<sequence>MHNLKILGSIVLVLALIIGASFFASRILATSTLVIEEKILKTEANIYEKNWEPAKNNLLEIIEKWPETEKKWSILLDHSDIDAISTSISRLSVYIDAKDSTLALAEIASLKQLLKTIPDREALSLTNIF</sequence>
<dbReference type="Proteomes" id="UP000239720">
    <property type="component" value="Unassembled WGS sequence"/>
</dbReference>
<protein>
    <recommendedName>
        <fullName evidence="5">DUF4363 family protein</fullName>
    </recommendedName>
</protein>
<reference evidence="1 3" key="1">
    <citation type="submission" date="2017-12" db="EMBL/GenBank/DDBJ databases">
        <title>Complete genome sequence of Herbivorax saccincola GGR1, a novel Cellulosome-producing hydrolytic bacterium in a thermophilic biogas plant, established by Illumina and Nanopore MinION sequencing.</title>
        <authorList>
            <person name="Pechtl A."/>
            <person name="Ruckert C."/>
            <person name="Koeck D.E."/>
            <person name="Maus I."/>
            <person name="Winkler A."/>
            <person name="Kalinowski J."/>
            <person name="Puhler A."/>
            <person name="Schwarz W.W."/>
            <person name="Zverlov V.V."/>
            <person name="Schluter A."/>
            <person name="Liebl W."/>
        </authorList>
    </citation>
    <scope>NUCLEOTIDE SEQUENCE [LARGE SCALE GENOMIC DNA]</scope>
    <source>
        <strain evidence="1">GGR1</strain>
        <strain evidence="3">SR1</strain>
    </source>
</reference>
<dbReference type="RefSeq" id="WP_101299984.1">
    <property type="nucleotide sequence ID" value="NZ_CP025197.1"/>
</dbReference>